<dbReference type="EMBL" id="KE161467">
    <property type="protein sequence ID" value="EPQ04021.1"/>
    <property type="molecule type" value="Genomic_DNA"/>
</dbReference>
<dbReference type="AlphaFoldDB" id="S7MJ12"/>
<proteinExistence type="predicted"/>
<evidence type="ECO:0000313" key="4">
    <source>
        <dbReference type="Proteomes" id="UP000052978"/>
    </source>
</evidence>
<feature type="region of interest" description="Disordered" evidence="1">
    <location>
        <begin position="45"/>
        <end position="64"/>
    </location>
</feature>
<organism evidence="3 4">
    <name type="scientific">Myotis brandtii</name>
    <name type="common">Brandt's bat</name>
    <dbReference type="NCBI Taxonomy" id="109478"/>
    <lineage>
        <taxon>Eukaryota</taxon>
        <taxon>Metazoa</taxon>
        <taxon>Chordata</taxon>
        <taxon>Craniata</taxon>
        <taxon>Vertebrata</taxon>
        <taxon>Euteleostomi</taxon>
        <taxon>Mammalia</taxon>
        <taxon>Eutheria</taxon>
        <taxon>Laurasiatheria</taxon>
        <taxon>Chiroptera</taxon>
        <taxon>Yangochiroptera</taxon>
        <taxon>Vespertilionidae</taxon>
        <taxon>Myotis</taxon>
    </lineage>
</organism>
<sequence>MVKIGCFHAVCFAASSPQLLTLCYFIHMVCSADVLMGREHGFSQSCQEHPTASRSSTPSPRNAFNNPLLTNELQNPLRLLLKSVSQRSKTMRKRGLLGGEREAQGLTQRLCGITGANALDCGTGVLAEDTEVIAQLPENRASPRRPCPGRLRTLAQPGPSRALELAVCTGVGSAEHRHLD</sequence>
<dbReference type="Proteomes" id="UP000052978">
    <property type="component" value="Unassembled WGS sequence"/>
</dbReference>
<evidence type="ECO:0000313" key="3">
    <source>
        <dbReference type="EMBL" id="EPQ04021.1"/>
    </source>
</evidence>
<accession>S7MJ12</accession>
<feature type="signal peptide" evidence="2">
    <location>
        <begin position="1"/>
        <end position="31"/>
    </location>
</feature>
<name>S7MJ12_MYOBR</name>
<feature type="chain" id="PRO_5004554051" evidence="2">
    <location>
        <begin position="32"/>
        <end position="180"/>
    </location>
</feature>
<feature type="compositionally biased region" description="Low complexity" evidence="1">
    <location>
        <begin position="50"/>
        <end position="61"/>
    </location>
</feature>
<reference evidence="3 4" key="1">
    <citation type="journal article" date="2013" name="Nat. Commun.">
        <title>Genome analysis reveals insights into physiology and longevity of the Brandt's bat Myotis brandtii.</title>
        <authorList>
            <person name="Seim I."/>
            <person name="Fang X."/>
            <person name="Xiong Z."/>
            <person name="Lobanov A.V."/>
            <person name="Huang Z."/>
            <person name="Ma S."/>
            <person name="Feng Y."/>
            <person name="Turanov A.A."/>
            <person name="Zhu Y."/>
            <person name="Lenz T.L."/>
            <person name="Gerashchenko M.V."/>
            <person name="Fan D."/>
            <person name="Hee Yim S."/>
            <person name="Yao X."/>
            <person name="Jordan D."/>
            <person name="Xiong Y."/>
            <person name="Ma Y."/>
            <person name="Lyapunov A.N."/>
            <person name="Chen G."/>
            <person name="Kulakova O.I."/>
            <person name="Sun Y."/>
            <person name="Lee S.G."/>
            <person name="Bronson R.T."/>
            <person name="Moskalev A.A."/>
            <person name="Sunyaev S.R."/>
            <person name="Zhang G."/>
            <person name="Krogh A."/>
            <person name="Wang J."/>
            <person name="Gladyshev V.N."/>
        </authorList>
    </citation>
    <scope>NUCLEOTIDE SEQUENCE [LARGE SCALE GENOMIC DNA]</scope>
</reference>
<protein>
    <submittedName>
        <fullName evidence="3">Uncharacterized protein</fullName>
    </submittedName>
</protein>
<gene>
    <name evidence="3" type="ORF">D623_10002844</name>
</gene>
<keyword evidence="2" id="KW-0732">Signal</keyword>
<keyword evidence="4" id="KW-1185">Reference proteome</keyword>
<evidence type="ECO:0000256" key="1">
    <source>
        <dbReference type="SAM" id="MobiDB-lite"/>
    </source>
</evidence>
<evidence type="ECO:0000256" key="2">
    <source>
        <dbReference type="SAM" id="SignalP"/>
    </source>
</evidence>